<accession>A0ABP5UUZ2</accession>
<dbReference type="InterPro" id="IPR003593">
    <property type="entry name" value="AAA+_ATPase"/>
</dbReference>
<evidence type="ECO:0000313" key="3">
    <source>
        <dbReference type="Proteomes" id="UP001501444"/>
    </source>
</evidence>
<dbReference type="RefSeq" id="WP_344619768.1">
    <property type="nucleotide sequence ID" value="NZ_BAAARV010000110.1"/>
</dbReference>
<proteinExistence type="predicted"/>
<dbReference type="InterPro" id="IPR027417">
    <property type="entry name" value="P-loop_NTPase"/>
</dbReference>
<dbReference type="Gene3D" id="3.40.50.300">
    <property type="entry name" value="P-loop containing nucleotide triphosphate hydrolases"/>
    <property type="match status" value="1"/>
</dbReference>
<evidence type="ECO:0000313" key="2">
    <source>
        <dbReference type="EMBL" id="GAA2388368.1"/>
    </source>
</evidence>
<feature type="domain" description="AAA+ ATPase" evidence="1">
    <location>
        <begin position="259"/>
        <end position="403"/>
    </location>
</feature>
<dbReference type="SUPFAM" id="SSF52540">
    <property type="entry name" value="P-loop containing nucleoside triphosphate hydrolases"/>
    <property type="match status" value="1"/>
</dbReference>
<dbReference type="SMART" id="SM00382">
    <property type="entry name" value="AAA"/>
    <property type="match status" value="1"/>
</dbReference>
<reference evidence="3" key="1">
    <citation type="journal article" date="2019" name="Int. J. Syst. Evol. Microbiol.">
        <title>The Global Catalogue of Microorganisms (GCM) 10K type strain sequencing project: providing services to taxonomists for standard genome sequencing and annotation.</title>
        <authorList>
            <consortium name="The Broad Institute Genomics Platform"/>
            <consortium name="The Broad Institute Genome Sequencing Center for Infectious Disease"/>
            <person name="Wu L."/>
            <person name="Ma J."/>
        </authorList>
    </citation>
    <scope>NUCLEOTIDE SEQUENCE [LARGE SCALE GENOMIC DNA]</scope>
    <source>
        <strain evidence="3">JCM 3272</strain>
    </source>
</reference>
<comment type="caution">
    <text evidence="2">The sequence shown here is derived from an EMBL/GenBank/DDBJ whole genome shotgun (WGS) entry which is preliminary data.</text>
</comment>
<gene>
    <name evidence="2" type="ORF">GCM10010170_099720</name>
</gene>
<organism evidence="2 3">
    <name type="scientific">Dactylosporangium salmoneum</name>
    <dbReference type="NCBI Taxonomy" id="53361"/>
    <lineage>
        <taxon>Bacteria</taxon>
        <taxon>Bacillati</taxon>
        <taxon>Actinomycetota</taxon>
        <taxon>Actinomycetes</taxon>
        <taxon>Micromonosporales</taxon>
        <taxon>Micromonosporaceae</taxon>
        <taxon>Dactylosporangium</taxon>
    </lineage>
</organism>
<dbReference type="Proteomes" id="UP001501444">
    <property type="component" value="Unassembled WGS sequence"/>
</dbReference>
<dbReference type="InterPro" id="IPR054567">
    <property type="entry name" value="NNH7"/>
</dbReference>
<protein>
    <recommendedName>
        <fullName evidence="1">AAA+ ATPase domain-containing protein</fullName>
    </recommendedName>
</protein>
<dbReference type="Pfam" id="PF22738">
    <property type="entry name" value="NNH7"/>
    <property type="match status" value="1"/>
</dbReference>
<name>A0ABP5UUZ2_9ACTN</name>
<dbReference type="EMBL" id="BAAARV010000110">
    <property type="protein sequence ID" value="GAA2388368.1"/>
    <property type="molecule type" value="Genomic_DNA"/>
</dbReference>
<evidence type="ECO:0000259" key="1">
    <source>
        <dbReference type="SMART" id="SM00382"/>
    </source>
</evidence>
<keyword evidence="3" id="KW-1185">Reference proteome</keyword>
<sequence length="976" mass="107822">MRRDPQTLRGALKILDWPTPDNLDGALDRLPDLLKAATPFERAELVAAAHTVIVVSSYLEAMSTMPLTPPGPKLLSLSVPVPSAAIGFDEHSLWFTAWCFRAAGTEGMNGPLVSRDSVAQTHSLYVARYLELAASVPEFRLWARTEEGPATTQGMARLEILLRRVLARTGKPRDLRHVLSRRNQAELDRPIMLARTESGPADLCFPRLDDIHLNPRYRICLTSPGNLDRPGDERWWDGQPVRHDLDVCLAVHLLTAEAAERPLLLLGHPGAGKSLLTKVLAARLPPEAYTVVRVPLRAVPANGRILQQIQSALDIATNDAVQWRPLVEQSLDTTRIVLLDGLDELLRATPDDRTGYLHEVSEFQANELAQDRPAIVVVTSRTVVADRIDIPHGTTVIKLEAFDDAQVEAWLAEWNRANTAAIVAGTVRALSPAAALRRPELSRQPLLLLMLALYAADPSVPELEHDVSITELYRRLFDVFAAREVDNRADPPHPYARTEAVRQLLDRLSTAALAMFNRGRQDITGAELAADLVNLGMARVDVLGDSAPGRRLLGEFFFVHVAEATNRDATHRAYEFLHATFGEYLVARRVLDVLVETAERAFGGRYGPYEPDDDLLFALLSHQSLATSPPTLEFIRDQYFGLPERDRRDIPRLLSVLMSGYRSRRPSARHAGYRPLPIDHARAMAAYSANLVLLSTAFATSVPLAQLLPEAEDLNASWSSTVNLWRAALDPAGWQATIRMVMRTGDALARAPWPEDFPNDVLHADLTADLALLRTLNYGHAATGSLVSPPGSSWSDAIIIALLPVLLSPVPAGAVIRLIESTAGVDPEEVRKGVSFVWRVLRTRTVRLEFDDWCEVIDWTLRVASSDELDLDVVASLVAGEPRFLHEMRRLCDPSLYHGSLAARLRLRAAAAAADPDPKVVELAGALTFDDLPEGWDALDPAELGRLLRILRPPRDPIPVAVVRHPWQPTETDYLA</sequence>